<dbReference type="PROSITE" id="PS01183">
    <property type="entry name" value="UBIE_1"/>
    <property type="match status" value="1"/>
</dbReference>
<dbReference type="EMBL" id="MIGC01001553">
    <property type="protein sequence ID" value="PHJ22665.1"/>
    <property type="molecule type" value="Genomic_DNA"/>
</dbReference>
<sequence>MRLSIVKAVLRCPSAGSAPSKAVTAENCSSRVAESLPYHSSGCLSPGSRRTSASRCLVCGVRTSLTSEHAQRTPPFSHGRRFFFGLPRWTPCLSSTHSPALSSVLARKEGNRLLERTGSIFLCRGRLGGQTLWRDNYRTTSDTRAPTLVPAFFSRSSKKDGNSQASSALHSRRYSSSAGSGVSGDSRREDEPAVASFGARDVPFREKQRLVSSVFSSVAEQYDLMNDLMSGGLHRCWKNALVDLIRFPALGVSSGSGSEHSDLSRRFRVLDLAGGTGDIAFRLLEKAEEHWNQQQAIAAKCRRVDNPAMGQQLETVQSKDADRLSDSPCSYSAVDITVCDINTDMLRVGQQRALERGFPILPIVRSAEEIKAQLQEHLKISAFDQSQVSGFNLGRETSSNSAPLFLQWVCGNGEDLPFPAESFDVVTIAFGIRNFTDIRQGLREAARVLRPGGRFLCLEFSRVQNPTLASVYDLYSFNLLPLMGSIVAGDRDSYQYLVESIRRFPPQEEFAAMLYDAGFGHVAFSNLTFGTVAIHSGFKLPSV</sequence>
<keyword evidence="4" id="KW-0496">Mitochondrion</keyword>
<name>A0A2C6L4P3_9APIC</name>
<reference evidence="6 7" key="1">
    <citation type="journal article" date="2017" name="Int. J. Parasitol.">
        <title>The genome of the protozoan parasite Cystoisospora suis and a reverse vaccinology approach to identify vaccine candidates.</title>
        <authorList>
            <person name="Palmieri N."/>
            <person name="Shrestha A."/>
            <person name="Ruttkowski B."/>
            <person name="Beck T."/>
            <person name="Vogl C."/>
            <person name="Tomley F."/>
            <person name="Blake D.P."/>
            <person name="Joachim A."/>
        </authorList>
    </citation>
    <scope>NUCLEOTIDE SEQUENCE [LARGE SCALE GENOMIC DNA]</scope>
    <source>
        <strain evidence="6 7">Wien I</strain>
    </source>
</reference>
<feature type="compositionally biased region" description="Low complexity" evidence="5">
    <location>
        <begin position="165"/>
        <end position="184"/>
    </location>
</feature>
<keyword evidence="3 4" id="KW-0949">S-adenosyl-L-methionine</keyword>
<dbReference type="UniPathway" id="UPA00232"/>
<comment type="subunit">
    <text evidence="4">Component of a multi-subunit COQ enzyme complex.</text>
</comment>
<dbReference type="GO" id="GO:0031314">
    <property type="term" value="C:extrinsic component of mitochondrial inner membrane"/>
    <property type="evidence" value="ECO:0007669"/>
    <property type="project" value="UniProtKB-UniRule"/>
</dbReference>
<comment type="caution">
    <text evidence="6">The sequence shown here is derived from an EMBL/GenBank/DDBJ whole genome shotgun (WGS) entry which is preliminary data.</text>
</comment>
<comment type="function">
    <text evidence="4">Methyltransferase required for the conversion of 2-polyprenyl-6-methoxy-1,4-benzoquinol (DDMQH2) to 2-polyprenyl-3-methyl-6-methoxy-1,4-benzoquinol (DMQH2).</text>
</comment>
<evidence type="ECO:0000256" key="1">
    <source>
        <dbReference type="ARBA" id="ARBA00022603"/>
    </source>
</evidence>
<dbReference type="Proteomes" id="UP000221165">
    <property type="component" value="Unassembled WGS sequence"/>
</dbReference>
<keyword evidence="7" id="KW-1185">Reference proteome</keyword>
<proteinExistence type="inferred from homology"/>
<dbReference type="NCBIfam" id="TIGR01934">
    <property type="entry name" value="MenG_MenH_UbiE"/>
    <property type="match status" value="1"/>
</dbReference>
<comment type="pathway">
    <text evidence="4">Cofactor biosynthesis; ubiquinone biosynthesis.</text>
</comment>
<dbReference type="InterPro" id="IPR023576">
    <property type="entry name" value="UbiE/COQ5_MeTrFase_CS"/>
</dbReference>
<comment type="caution">
    <text evidence="4">Lacks conserved residue(s) required for the propagation of feature annotation.</text>
</comment>
<feature type="binding site" evidence="4">
    <location>
        <position position="340"/>
    </location>
    <ligand>
        <name>S-adenosyl-L-methionine</name>
        <dbReference type="ChEBI" id="CHEBI:59789"/>
    </ligand>
</feature>
<organism evidence="6 7">
    <name type="scientific">Cystoisospora suis</name>
    <dbReference type="NCBI Taxonomy" id="483139"/>
    <lineage>
        <taxon>Eukaryota</taxon>
        <taxon>Sar</taxon>
        <taxon>Alveolata</taxon>
        <taxon>Apicomplexa</taxon>
        <taxon>Conoidasida</taxon>
        <taxon>Coccidia</taxon>
        <taxon>Eucoccidiorida</taxon>
        <taxon>Eimeriorina</taxon>
        <taxon>Sarcocystidae</taxon>
        <taxon>Cystoisospora</taxon>
    </lineage>
</organism>
<gene>
    <name evidence="6" type="ORF">CSUI_003480</name>
</gene>
<keyword evidence="6" id="KW-0830">Ubiquinone</keyword>
<evidence type="ECO:0000256" key="3">
    <source>
        <dbReference type="ARBA" id="ARBA00022691"/>
    </source>
</evidence>
<feature type="region of interest" description="Disordered" evidence="5">
    <location>
        <begin position="153"/>
        <end position="195"/>
    </location>
</feature>
<evidence type="ECO:0000313" key="6">
    <source>
        <dbReference type="EMBL" id="PHJ22665.1"/>
    </source>
</evidence>
<evidence type="ECO:0000256" key="2">
    <source>
        <dbReference type="ARBA" id="ARBA00022679"/>
    </source>
</evidence>
<dbReference type="Gene3D" id="3.40.50.150">
    <property type="entry name" value="Vaccinia Virus protein VP39"/>
    <property type="match status" value="1"/>
</dbReference>
<evidence type="ECO:0000256" key="4">
    <source>
        <dbReference type="HAMAP-Rule" id="MF_03191"/>
    </source>
</evidence>
<evidence type="ECO:0000313" key="7">
    <source>
        <dbReference type="Proteomes" id="UP000221165"/>
    </source>
</evidence>
<feature type="binding site" evidence="4">
    <location>
        <position position="276"/>
    </location>
    <ligand>
        <name>S-adenosyl-L-methionine</name>
        <dbReference type="ChEBI" id="CHEBI:59789"/>
    </ligand>
</feature>
<dbReference type="InterPro" id="IPR004033">
    <property type="entry name" value="UbiE/COQ5_MeTrFase"/>
</dbReference>
<dbReference type="GO" id="GO:0008425">
    <property type="term" value="F:2-methoxy-6-polyprenyl-1,4-benzoquinol methyltransferase activity"/>
    <property type="evidence" value="ECO:0007669"/>
    <property type="project" value="UniProtKB-UniRule"/>
</dbReference>
<dbReference type="CDD" id="cd02440">
    <property type="entry name" value="AdoMet_MTases"/>
    <property type="match status" value="1"/>
</dbReference>
<dbReference type="InterPro" id="IPR029063">
    <property type="entry name" value="SAM-dependent_MTases_sf"/>
</dbReference>
<dbReference type="PROSITE" id="PS51608">
    <property type="entry name" value="SAM_MT_UBIE"/>
    <property type="match status" value="1"/>
</dbReference>
<keyword evidence="4" id="KW-0472">Membrane</keyword>
<dbReference type="GO" id="GO:0032259">
    <property type="term" value="P:methylation"/>
    <property type="evidence" value="ECO:0007669"/>
    <property type="project" value="UniProtKB-KW"/>
</dbReference>
<dbReference type="PROSITE" id="PS01184">
    <property type="entry name" value="UBIE_2"/>
    <property type="match status" value="1"/>
</dbReference>
<dbReference type="EC" id="2.1.1.201" evidence="4"/>
<keyword evidence="1 4" id="KW-0489">Methyltransferase</keyword>
<dbReference type="GeneID" id="94426889"/>
<dbReference type="AlphaFoldDB" id="A0A2C6L4P3"/>
<keyword evidence="4" id="KW-0999">Mitochondrion inner membrane</keyword>
<protein>
    <recommendedName>
        <fullName evidence="4">2-methoxy-6-polyprenyl-1,4-benzoquinol methylase, mitochondrial</fullName>
        <ecNumber evidence="4">2.1.1.201</ecNumber>
    </recommendedName>
    <alternativeName>
        <fullName evidence="4">Ubiquinone biosynthesis methyltransferase COQ5</fullName>
    </alternativeName>
</protein>
<keyword evidence="2 4" id="KW-0808">Transferase</keyword>
<dbReference type="SUPFAM" id="SSF53335">
    <property type="entry name" value="S-adenosyl-L-methionine-dependent methyltransferases"/>
    <property type="match status" value="1"/>
</dbReference>
<dbReference type="RefSeq" id="XP_067924342.1">
    <property type="nucleotide sequence ID" value="XM_068063678.1"/>
</dbReference>
<dbReference type="VEuPathDB" id="ToxoDB:CSUI_003480"/>
<dbReference type="OrthoDB" id="6329284at2759"/>
<feature type="binding site" evidence="4">
    <location>
        <begin position="412"/>
        <end position="413"/>
    </location>
    <ligand>
        <name>S-adenosyl-L-methionine</name>
        <dbReference type="ChEBI" id="CHEBI:59789"/>
    </ligand>
</feature>
<comment type="catalytic activity">
    <reaction evidence="4">
        <text>a 2-methoxy-6-(all-trans-polyprenyl)benzene-1,4-diol + S-adenosyl-L-methionine = a 5-methoxy-2-methyl-3-(all-trans-polyprenyl)benzene-1,4-diol + S-adenosyl-L-homocysteine + H(+)</text>
        <dbReference type="Rhea" id="RHEA:28286"/>
        <dbReference type="Rhea" id="RHEA-COMP:10858"/>
        <dbReference type="Rhea" id="RHEA-COMP:10859"/>
        <dbReference type="ChEBI" id="CHEBI:15378"/>
        <dbReference type="ChEBI" id="CHEBI:57856"/>
        <dbReference type="ChEBI" id="CHEBI:59789"/>
        <dbReference type="ChEBI" id="CHEBI:84166"/>
        <dbReference type="ChEBI" id="CHEBI:84167"/>
        <dbReference type="EC" id="2.1.1.201"/>
    </reaction>
</comment>
<comment type="subcellular location">
    <subcellularLocation>
        <location evidence="4">Mitochondrion inner membrane</location>
        <topology evidence="4">Peripheral membrane protein</topology>
        <orientation evidence="4">Matrix side</orientation>
    </subcellularLocation>
</comment>
<dbReference type="HAMAP" id="MF_01813">
    <property type="entry name" value="MenG_UbiE_methyltr"/>
    <property type="match status" value="1"/>
</dbReference>
<dbReference type="PANTHER" id="PTHR43591">
    <property type="entry name" value="METHYLTRANSFERASE"/>
    <property type="match status" value="1"/>
</dbReference>
<evidence type="ECO:0000256" key="5">
    <source>
        <dbReference type="SAM" id="MobiDB-lite"/>
    </source>
</evidence>
<dbReference type="Pfam" id="PF01209">
    <property type="entry name" value="Ubie_methyltran"/>
    <property type="match status" value="2"/>
</dbReference>
<keyword evidence="4" id="KW-0831">Ubiquinone biosynthesis</keyword>
<dbReference type="PANTHER" id="PTHR43591:SF24">
    <property type="entry name" value="2-METHOXY-6-POLYPRENYL-1,4-BENZOQUINOL METHYLASE, MITOCHONDRIAL"/>
    <property type="match status" value="1"/>
</dbReference>
<accession>A0A2C6L4P3</accession>
<comment type="similarity">
    <text evidence="4">Belongs to the class I-like SAM-binding methyltransferase superfamily. MenG/UbiE family.</text>
</comment>